<keyword evidence="2" id="KW-1185">Reference proteome</keyword>
<gene>
    <name evidence="1" type="ORF">DPMN_075674</name>
</gene>
<accession>A0A9D4BPN7</accession>
<dbReference type="Proteomes" id="UP000828390">
    <property type="component" value="Unassembled WGS sequence"/>
</dbReference>
<dbReference type="AlphaFoldDB" id="A0A9D4BPN7"/>
<evidence type="ECO:0000313" key="2">
    <source>
        <dbReference type="Proteomes" id="UP000828390"/>
    </source>
</evidence>
<name>A0A9D4BPN7_DREPO</name>
<reference evidence="1" key="1">
    <citation type="journal article" date="2019" name="bioRxiv">
        <title>The Genome of the Zebra Mussel, Dreissena polymorpha: A Resource for Invasive Species Research.</title>
        <authorList>
            <person name="McCartney M.A."/>
            <person name="Auch B."/>
            <person name="Kono T."/>
            <person name="Mallez S."/>
            <person name="Zhang Y."/>
            <person name="Obille A."/>
            <person name="Becker A."/>
            <person name="Abrahante J.E."/>
            <person name="Garbe J."/>
            <person name="Badalamenti J.P."/>
            <person name="Herman A."/>
            <person name="Mangelson H."/>
            <person name="Liachko I."/>
            <person name="Sullivan S."/>
            <person name="Sone E.D."/>
            <person name="Koren S."/>
            <person name="Silverstein K.A.T."/>
            <person name="Beckman K.B."/>
            <person name="Gohl D.M."/>
        </authorList>
    </citation>
    <scope>NUCLEOTIDE SEQUENCE</scope>
    <source>
        <strain evidence="1">Duluth1</strain>
        <tissue evidence="1">Whole animal</tissue>
    </source>
</reference>
<protein>
    <submittedName>
        <fullName evidence="1">Uncharacterized protein</fullName>
    </submittedName>
</protein>
<organism evidence="1 2">
    <name type="scientific">Dreissena polymorpha</name>
    <name type="common">Zebra mussel</name>
    <name type="synonym">Mytilus polymorpha</name>
    <dbReference type="NCBI Taxonomy" id="45954"/>
    <lineage>
        <taxon>Eukaryota</taxon>
        <taxon>Metazoa</taxon>
        <taxon>Spiralia</taxon>
        <taxon>Lophotrochozoa</taxon>
        <taxon>Mollusca</taxon>
        <taxon>Bivalvia</taxon>
        <taxon>Autobranchia</taxon>
        <taxon>Heteroconchia</taxon>
        <taxon>Euheterodonta</taxon>
        <taxon>Imparidentia</taxon>
        <taxon>Neoheterodontei</taxon>
        <taxon>Myida</taxon>
        <taxon>Dreissenoidea</taxon>
        <taxon>Dreissenidae</taxon>
        <taxon>Dreissena</taxon>
    </lineage>
</organism>
<evidence type="ECO:0000313" key="1">
    <source>
        <dbReference type="EMBL" id="KAH3700697.1"/>
    </source>
</evidence>
<sequence length="90" mass="10985">KIPHVWYGDNIQTHMLPRTAIEPETHRNYFKQTAQTLMRRHIMRRFIWVYMENLQKKRQLVPKMKEARRLGKRAYLAFDTLYIDGTPLRA</sequence>
<feature type="non-terminal residue" evidence="1">
    <location>
        <position position="90"/>
    </location>
</feature>
<reference evidence="1" key="2">
    <citation type="submission" date="2020-11" db="EMBL/GenBank/DDBJ databases">
        <authorList>
            <person name="McCartney M.A."/>
            <person name="Auch B."/>
            <person name="Kono T."/>
            <person name="Mallez S."/>
            <person name="Becker A."/>
            <person name="Gohl D.M."/>
            <person name="Silverstein K.A.T."/>
            <person name="Koren S."/>
            <person name="Bechman K.B."/>
            <person name="Herman A."/>
            <person name="Abrahante J.E."/>
            <person name="Garbe J."/>
        </authorList>
    </citation>
    <scope>NUCLEOTIDE SEQUENCE</scope>
    <source>
        <strain evidence="1">Duluth1</strain>
        <tissue evidence="1">Whole animal</tissue>
    </source>
</reference>
<dbReference type="EMBL" id="JAIWYP010000015">
    <property type="protein sequence ID" value="KAH3700697.1"/>
    <property type="molecule type" value="Genomic_DNA"/>
</dbReference>
<comment type="caution">
    <text evidence="1">The sequence shown here is derived from an EMBL/GenBank/DDBJ whole genome shotgun (WGS) entry which is preliminary data.</text>
</comment>
<proteinExistence type="predicted"/>